<dbReference type="InterPro" id="IPR013747">
    <property type="entry name" value="ACP_syn_III_C"/>
</dbReference>
<dbReference type="EMBL" id="LT629787">
    <property type="protein sequence ID" value="SDU23256.1"/>
    <property type="molecule type" value="Genomic_DNA"/>
</dbReference>
<reference evidence="5" key="1">
    <citation type="submission" date="2016-10" db="EMBL/GenBank/DDBJ databases">
        <authorList>
            <person name="Varghese N."/>
            <person name="Submissions S."/>
        </authorList>
    </citation>
    <scope>NUCLEOTIDE SEQUENCE [LARGE SCALE GENOMIC DNA]</scope>
    <source>
        <strain evidence="5">CECT 8338</strain>
    </source>
</reference>
<evidence type="ECO:0000313" key="5">
    <source>
        <dbReference type="Proteomes" id="UP000243924"/>
    </source>
</evidence>
<dbReference type="Pfam" id="PF08541">
    <property type="entry name" value="ACP_syn_III_C"/>
    <property type="match status" value="1"/>
</dbReference>
<keyword evidence="5" id="KW-1185">Reference proteome</keyword>
<evidence type="ECO:0000256" key="1">
    <source>
        <dbReference type="ARBA" id="ARBA00022679"/>
    </source>
</evidence>
<dbReference type="InterPro" id="IPR016039">
    <property type="entry name" value="Thiolase-like"/>
</dbReference>
<feature type="domain" description="Beta-ketoacyl-[acyl-carrier-protein] synthase III C-terminal" evidence="3">
    <location>
        <begin position="289"/>
        <end position="365"/>
    </location>
</feature>
<dbReference type="STRING" id="1434072.SAMN05216210_2558"/>
<dbReference type="PANTHER" id="PTHR34069">
    <property type="entry name" value="3-OXOACYL-[ACYL-CARRIER-PROTEIN] SYNTHASE 3"/>
    <property type="match status" value="1"/>
</dbReference>
<proteinExistence type="predicted"/>
<dbReference type="SUPFAM" id="SSF53901">
    <property type="entry name" value="Thiolase-like"/>
    <property type="match status" value="2"/>
</dbReference>
<dbReference type="NCBIfam" id="NF005293">
    <property type="entry name" value="PRK06816.1"/>
    <property type="match status" value="1"/>
</dbReference>
<dbReference type="PANTHER" id="PTHR34069:SF3">
    <property type="entry name" value="ACYL-COA:ACYL-COA ALKYLTRANSFERASE"/>
    <property type="match status" value="1"/>
</dbReference>
<dbReference type="Proteomes" id="UP000243924">
    <property type="component" value="Chromosome I"/>
</dbReference>
<dbReference type="CDD" id="cd00827">
    <property type="entry name" value="init_cond_enzymes"/>
    <property type="match status" value="1"/>
</dbReference>
<protein>
    <submittedName>
        <fullName evidence="4">3-oxoacyl-[acyl-carrier-protein] synthase-3</fullName>
    </submittedName>
</protein>
<keyword evidence="2" id="KW-0012">Acyltransferase</keyword>
<keyword evidence="1" id="KW-0808">Transferase</keyword>
<dbReference type="GO" id="GO:0044550">
    <property type="term" value="P:secondary metabolite biosynthetic process"/>
    <property type="evidence" value="ECO:0007669"/>
    <property type="project" value="TreeGrafter"/>
</dbReference>
<sequence>MSAQSVYITRTASFLPNAPVDNDSMERVLGQVGERPSRSRKMILRSNQIKTRYYAIDPVTGKHNYTNAQLCAEAIRRLADEGFALNDISCLAAASSLPDQIMPGHASMVHGELGSPPCEVASASGVCVSGMTAMKYAWLNVAAGQHPSAVAAASEAASYALKAENFEPELAHKIAALESNPEIAFEKDFLRWMLSDGAGAVLLQSEKPAQGQALRIDWIDNLSYANEMKVCMYAGGRKEADGSLTGWQAVDRSVCNGESFLSIKQDVKQLNEHIIAYTASRTLPVLQEKYAIAAEQIDYFVPHFSSHYFRDKLDQAMQIVGFGIDQSRWFSNLSEKGNTGAASIYIMIDELFKSGRLQSGEKILCYIPESGRFTVSYMLLTVV</sequence>
<evidence type="ECO:0000259" key="3">
    <source>
        <dbReference type="Pfam" id="PF08541"/>
    </source>
</evidence>
<dbReference type="Gene3D" id="3.40.47.10">
    <property type="match status" value="2"/>
</dbReference>
<dbReference type="OrthoDB" id="2514738at2"/>
<evidence type="ECO:0000313" key="4">
    <source>
        <dbReference type="EMBL" id="SDU23256.1"/>
    </source>
</evidence>
<dbReference type="AlphaFoldDB" id="A0A1H2GUD1"/>
<dbReference type="RefSeq" id="WP_092387477.1">
    <property type="nucleotide sequence ID" value="NZ_LT629787.1"/>
</dbReference>
<dbReference type="GO" id="GO:0016746">
    <property type="term" value="F:acyltransferase activity"/>
    <property type="evidence" value="ECO:0007669"/>
    <property type="project" value="UniProtKB-KW"/>
</dbReference>
<organism evidence="4 5">
    <name type="scientific">Halopseudomonas salegens</name>
    <dbReference type="NCBI Taxonomy" id="1434072"/>
    <lineage>
        <taxon>Bacteria</taxon>
        <taxon>Pseudomonadati</taxon>
        <taxon>Pseudomonadota</taxon>
        <taxon>Gammaproteobacteria</taxon>
        <taxon>Pseudomonadales</taxon>
        <taxon>Pseudomonadaceae</taxon>
        <taxon>Halopseudomonas</taxon>
    </lineage>
</organism>
<accession>A0A1H2GUD1</accession>
<name>A0A1H2GUD1_9GAMM</name>
<evidence type="ECO:0000256" key="2">
    <source>
        <dbReference type="ARBA" id="ARBA00023315"/>
    </source>
</evidence>
<gene>
    <name evidence="4" type="ORF">SAMN05216210_2558</name>
</gene>